<dbReference type="Gene3D" id="3.40.50.150">
    <property type="entry name" value="Vaccinia Virus protein VP39"/>
    <property type="match status" value="1"/>
</dbReference>
<keyword evidence="2" id="KW-0489">Methyltransferase</keyword>
<dbReference type="PANTHER" id="PTHR43861">
    <property type="entry name" value="TRANS-ACONITATE 2-METHYLTRANSFERASE-RELATED"/>
    <property type="match status" value="1"/>
</dbReference>
<evidence type="ECO:0000259" key="1">
    <source>
        <dbReference type="Pfam" id="PF08241"/>
    </source>
</evidence>
<organism evidence="2 3">
    <name type="scientific">Fodinibius halophilus</name>
    <dbReference type="NCBI Taxonomy" id="1736908"/>
    <lineage>
        <taxon>Bacteria</taxon>
        <taxon>Pseudomonadati</taxon>
        <taxon>Balneolota</taxon>
        <taxon>Balneolia</taxon>
        <taxon>Balneolales</taxon>
        <taxon>Balneolaceae</taxon>
        <taxon>Fodinibius</taxon>
    </lineage>
</organism>
<proteinExistence type="predicted"/>
<dbReference type="Proteomes" id="UP000479132">
    <property type="component" value="Unassembled WGS sequence"/>
</dbReference>
<keyword evidence="2" id="KW-0808">Transferase</keyword>
<reference evidence="2 3" key="1">
    <citation type="submission" date="2020-02" db="EMBL/GenBank/DDBJ databases">
        <title>Aliifodinibius halophilus 2W32, complete genome.</title>
        <authorList>
            <person name="Li Y."/>
            <person name="Wu S."/>
        </authorList>
    </citation>
    <scope>NUCLEOTIDE SEQUENCE [LARGE SCALE GENOMIC DNA]</scope>
    <source>
        <strain evidence="2 3">2W32</strain>
    </source>
</reference>
<dbReference type="GO" id="GO:0008757">
    <property type="term" value="F:S-adenosylmethionine-dependent methyltransferase activity"/>
    <property type="evidence" value="ECO:0007669"/>
    <property type="project" value="InterPro"/>
</dbReference>
<dbReference type="Pfam" id="PF08241">
    <property type="entry name" value="Methyltransf_11"/>
    <property type="match status" value="1"/>
</dbReference>
<dbReference type="InterPro" id="IPR029063">
    <property type="entry name" value="SAM-dependent_MTases_sf"/>
</dbReference>
<evidence type="ECO:0000313" key="3">
    <source>
        <dbReference type="Proteomes" id="UP000479132"/>
    </source>
</evidence>
<protein>
    <submittedName>
        <fullName evidence="2">Class I SAM-dependent methyltransferase</fullName>
    </submittedName>
</protein>
<comment type="caution">
    <text evidence="2">The sequence shown here is derived from an EMBL/GenBank/DDBJ whole genome shotgun (WGS) entry which is preliminary data.</text>
</comment>
<dbReference type="CDD" id="cd02440">
    <property type="entry name" value="AdoMet_MTases"/>
    <property type="match status" value="1"/>
</dbReference>
<dbReference type="GO" id="GO:0032259">
    <property type="term" value="P:methylation"/>
    <property type="evidence" value="ECO:0007669"/>
    <property type="project" value="UniProtKB-KW"/>
</dbReference>
<gene>
    <name evidence="2" type="ORF">G3569_02090</name>
</gene>
<name>A0A6M1T598_9BACT</name>
<dbReference type="AlphaFoldDB" id="A0A6M1T598"/>
<feature type="domain" description="Methyltransferase type 11" evidence="1">
    <location>
        <begin position="47"/>
        <end position="140"/>
    </location>
</feature>
<sequence length="212" mass="24246">MSNNTDQIREAYDEWAQVYDSKNNLTRDLNYEAIRKASLDLESKEILEIGCGTGLNTAFLAEQAKNVTGVDISEEMLAKARQRVSTGIDFTVADITEPWDFKDESFDLIVGNLVLEHVKDLSHVFSEASRVLRTDGKLYLAELHPYKQLQQSQAKFTRQETGEEVLVNAFTHPVSEYVNEAINAGFEILRMQEYQSEKDDIPRLITLFFEKK</sequence>
<keyword evidence="3" id="KW-1185">Reference proteome</keyword>
<dbReference type="EMBL" id="JAALLS010000002">
    <property type="protein sequence ID" value="NGP87131.1"/>
    <property type="molecule type" value="Genomic_DNA"/>
</dbReference>
<dbReference type="InterPro" id="IPR013216">
    <property type="entry name" value="Methyltransf_11"/>
</dbReference>
<dbReference type="SUPFAM" id="SSF53335">
    <property type="entry name" value="S-adenosyl-L-methionine-dependent methyltransferases"/>
    <property type="match status" value="1"/>
</dbReference>
<dbReference type="RefSeq" id="WP_165265612.1">
    <property type="nucleotide sequence ID" value="NZ_JAALLS010000002.1"/>
</dbReference>
<evidence type="ECO:0000313" key="2">
    <source>
        <dbReference type="EMBL" id="NGP87131.1"/>
    </source>
</evidence>
<accession>A0A6M1T598</accession>